<keyword evidence="6" id="KW-0547">Nucleotide-binding</keyword>
<dbReference type="GO" id="GO:0018580">
    <property type="term" value="F:nitronate monooxygenase activity"/>
    <property type="evidence" value="ECO:0007669"/>
    <property type="project" value="InterPro"/>
</dbReference>
<dbReference type="SUPFAM" id="SSF51412">
    <property type="entry name" value="Inosine monophosphate dehydrogenase (IMPDH)"/>
    <property type="match status" value="1"/>
</dbReference>
<evidence type="ECO:0000256" key="5">
    <source>
        <dbReference type="ARBA" id="ARBA00022643"/>
    </source>
</evidence>
<accession>A0A0H2M7I0</accession>
<keyword evidence="13" id="KW-1185">Reference proteome</keyword>
<organism evidence="12 13">
    <name type="scientific">Variovorax paradoxus</name>
    <dbReference type="NCBI Taxonomy" id="34073"/>
    <lineage>
        <taxon>Bacteria</taxon>
        <taxon>Pseudomonadati</taxon>
        <taxon>Pseudomonadota</taxon>
        <taxon>Betaproteobacteria</taxon>
        <taxon>Burkholderiales</taxon>
        <taxon>Comamonadaceae</taxon>
        <taxon>Variovorax</taxon>
    </lineage>
</organism>
<proteinExistence type="inferred from homology"/>
<gene>
    <name evidence="12" type="ORF">VPARA_06140</name>
</gene>
<dbReference type="GO" id="GO:0009636">
    <property type="term" value="P:response to toxic substance"/>
    <property type="evidence" value="ECO:0007669"/>
    <property type="project" value="UniProtKB-KW"/>
</dbReference>
<reference evidence="12 13" key="1">
    <citation type="submission" date="2015-03" db="EMBL/GenBank/DDBJ databases">
        <title>Genome sequence of Variovorax paradoxus TBEA6.</title>
        <authorList>
            <person name="Poehlein A."/>
            <person name="Schuldes J."/>
            <person name="Wuebbeler J.H."/>
            <person name="Hiessl S."/>
            <person name="Steinbuechel A."/>
            <person name="Daniel R."/>
        </authorList>
    </citation>
    <scope>NUCLEOTIDE SEQUENCE [LARGE SCALE GENOMIC DNA]</scope>
    <source>
        <strain evidence="12 13">TBEA6</strain>
    </source>
</reference>
<evidence type="ECO:0000256" key="8">
    <source>
        <dbReference type="ARBA" id="ARBA00023033"/>
    </source>
</evidence>
<evidence type="ECO:0000256" key="9">
    <source>
        <dbReference type="ARBA" id="ARBA00031155"/>
    </source>
</evidence>
<comment type="cofactor">
    <cofactor evidence="1">
        <name>FMN</name>
        <dbReference type="ChEBI" id="CHEBI:58210"/>
    </cofactor>
</comment>
<dbReference type="CDD" id="cd04730">
    <property type="entry name" value="NPD_like"/>
    <property type="match status" value="1"/>
</dbReference>
<evidence type="ECO:0000313" key="13">
    <source>
        <dbReference type="Proteomes" id="UP000035170"/>
    </source>
</evidence>
<dbReference type="PATRIC" id="fig|34073.19.peg.621"/>
<evidence type="ECO:0000256" key="1">
    <source>
        <dbReference type="ARBA" id="ARBA00001917"/>
    </source>
</evidence>
<evidence type="ECO:0000256" key="11">
    <source>
        <dbReference type="ARBA" id="ARBA00067136"/>
    </source>
</evidence>
<sequence>MSTSEQFLARVGIRYPIIQAPMAGVSSPQLAAAVANAGALGSLGLGASTAAQARQAIEETRALTDKPFNVNVFCHLPAQRNDGLETAWIERLAPLFAEVDAAPPTELGEIYTSFLHSEDVFETLLDLKPTIVSFHFGLPTREQLGALRKAGIYTLATATSLQEAQLIEEAGVDAIIAQGIEAGGHRGNFDREVITSQSGEYAIDERLPTSVLTRLLVQRVKLPVIAAGGIMDGQGIKAALDLGAVAAQLGTAFILCPESTANEGYRRNLKSERAAATRLTNVLSGRPARGIVNRLISYCESADGAVPRYPVAYDAACRGQVLVDTAIGDFR</sequence>
<keyword evidence="8 12" id="KW-0503">Monooxygenase</keyword>
<dbReference type="GO" id="GO:0000166">
    <property type="term" value="F:nucleotide binding"/>
    <property type="evidence" value="ECO:0007669"/>
    <property type="project" value="UniProtKB-KW"/>
</dbReference>
<comment type="similarity">
    <text evidence="2">Belongs to the nitronate monooxygenase family. NMO class I subfamily.</text>
</comment>
<keyword evidence="3" id="KW-0216">Detoxification</keyword>
<protein>
    <recommendedName>
        <fullName evidence="11">Nitronate monooxygenase</fullName>
    </recommendedName>
    <alternativeName>
        <fullName evidence="9">Propionate 3-nitronate monooxygenase</fullName>
    </alternativeName>
</protein>
<dbReference type="InterPro" id="IPR004136">
    <property type="entry name" value="NMO"/>
</dbReference>
<name>A0A0H2M7I0_VARPD</name>
<dbReference type="PANTHER" id="PTHR42747:SF3">
    <property type="entry name" value="NITRONATE MONOOXYGENASE-RELATED"/>
    <property type="match status" value="1"/>
</dbReference>
<dbReference type="EMBL" id="JZWI01000004">
    <property type="protein sequence ID" value="KLN58071.1"/>
    <property type="molecule type" value="Genomic_DNA"/>
</dbReference>
<evidence type="ECO:0000256" key="6">
    <source>
        <dbReference type="ARBA" id="ARBA00022741"/>
    </source>
</evidence>
<evidence type="ECO:0000256" key="3">
    <source>
        <dbReference type="ARBA" id="ARBA00022575"/>
    </source>
</evidence>
<evidence type="ECO:0000256" key="7">
    <source>
        <dbReference type="ARBA" id="ARBA00023002"/>
    </source>
</evidence>
<keyword evidence="5" id="KW-0288">FMN</keyword>
<evidence type="ECO:0000256" key="2">
    <source>
        <dbReference type="ARBA" id="ARBA00009881"/>
    </source>
</evidence>
<keyword evidence="4" id="KW-0285">Flavoprotein</keyword>
<dbReference type="InterPro" id="IPR013785">
    <property type="entry name" value="Aldolase_TIM"/>
</dbReference>
<dbReference type="AlphaFoldDB" id="A0A0H2M7I0"/>
<dbReference type="FunFam" id="3.20.20.70:FF:000154">
    <property type="entry name" value="Probable nitronate monooxygenase"/>
    <property type="match status" value="1"/>
</dbReference>
<dbReference type="Gene3D" id="3.20.20.70">
    <property type="entry name" value="Aldolase class I"/>
    <property type="match status" value="1"/>
</dbReference>
<evidence type="ECO:0000313" key="12">
    <source>
        <dbReference type="EMBL" id="KLN58071.1"/>
    </source>
</evidence>
<evidence type="ECO:0000256" key="10">
    <source>
        <dbReference type="ARBA" id="ARBA00049401"/>
    </source>
</evidence>
<comment type="caution">
    <text evidence="12">The sequence shown here is derived from an EMBL/GenBank/DDBJ whole genome shotgun (WGS) entry which is preliminary data.</text>
</comment>
<dbReference type="RefSeq" id="WP_047783237.1">
    <property type="nucleotide sequence ID" value="NZ_JZWI01000004.1"/>
</dbReference>
<dbReference type="Pfam" id="PF03060">
    <property type="entry name" value="NMO"/>
    <property type="match status" value="1"/>
</dbReference>
<comment type="catalytic activity">
    <reaction evidence="10">
        <text>3 propionate 3-nitronate + 3 O2 + H2O = 3 3-oxopropanoate + 2 nitrate + nitrite + H2O2 + 3 H(+)</text>
        <dbReference type="Rhea" id="RHEA:57332"/>
        <dbReference type="ChEBI" id="CHEBI:15377"/>
        <dbReference type="ChEBI" id="CHEBI:15378"/>
        <dbReference type="ChEBI" id="CHEBI:15379"/>
        <dbReference type="ChEBI" id="CHEBI:16240"/>
        <dbReference type="ChEBI" id="CHEBI:16301"/>
        <dbReference type="ChEBI" id="CHEBI:17632"/>
        <dbReference type="ChEBI" id="CHEBI:33190"/>
        <dbReference type="ChEBI" id="CHEBI:136067"/>
    </reaction>
</comment>
<evidence type="ECO:0000256" key="4">
    <source>
        <dbReference type="ARBA" id="ARBA00022630"/>
    </source>
</evidence>
<dbReference type="PANTHER" id="PTHR42747">
    <property type="entry name" value="NITRONATE MONOOXYGENASE-RELATED"/>
    <property type="match status" value="1"/>
</dbReference>
<keyword evidence="7 12" id="KW-0560">Oxidoreductase</keyword>
<dbReference type="Proteomes" id="UP000035170">
    <property type="component" value="Unassembled WGS sequence"/>
</dbReference>